<feature type="transmembrane region" description="Helical" evidence="2">
    <location>
        <begin position="295"/>
        <end position="315"/>
    </location>
</feature>
<reference evidence="3" key="1">
    <citation type="submission" date="2020-10" db="EMBL/GenBank/DDBJ databases">
        <authorList>
            <person name="Gilroy R."/>
        </authorList>
    </citation>
    <scope>NUCLEOTIDE SEQUENCE</scope>
    <source>
        <strain evidence="3">CHK190-19873</strain>
    </source>
</reference>
<organism evidence="3 4">
    <name type="scientific">Candidatus Limivivens intestinipullorum</name>
    <dbReference type="NCBI Taxonomy" id="2840858"/>
    <lineage>
        <taxon>Bacteria</taxon>
        <taxon>Bacillati</taxon>
        <taxon>Bacillota</taxon>
        <taxon>Clostridia</taxon>
        <taxon>Lachnospirales</taxon>
        <taxon>Lachnospiraceae</taxon>
        <taxon>Lachnospiraceae incertae sedis</taxon>
        <taxon>Candidatus Limivivens</taxon>
    </lineage>
</organism>
<proteinExistence type="predicted"/>
<feature type="transmembrane region" description="Helical" evidence="2">
    <location>
        <begin position="37"/>
        <end position="59"/>
    </location>
</feature>
<keyword evidence="2" id="KW-0472">Membrane</keyword>
<evidence type="ECO:0008006" key="5">
    <source>
        <dbReference type="Google" id="ProtNLM"/>
    </source>
</evidence>
<protein>
    <recommendedName>
        <fullName evidence="5">DUF4129 domain-containing protein</fullName>
    </recommendedName>
</protein>
<evidence type="ECO:0000313" key="3">
    <source>
        <dbReference type="EMBL" id="HIS31697.1"/>
    </source>
</evidence>
<reference evidence="3" key="2">
    <citation type="journal article" date="2021" name="PeerJ">
        <title>Extensive microbial diversity within the chicken gut microbiome revealed by metagenomics and culture.</title>
        <authorList>
            <person name="Gilroy R."/>
            <person name="Ravi A."/>
            <person name="Getino M."/>
            <person name="Pursley I."/>
            <person name="Horton D.L."/>
            <person name="Alikhan N.F."/>
            <person name="Baker D."/>
            <person name="Gharbi K."/>
            <person name="Hall N."/>
            <person name="Watson M."/>
            <person name="Adriaenssens E.M."/>
            <person name="Foster-Nyarko E."/>
            <person name="Jarju S."/>
            <person name="Secka A."/>
            <person name="Antonio M."/>
            <person name="Oren A."/>
            <person name="Chaudhuri R.R."/>
            <person name="La Ragione R."/>
            <person name="Hildebrand F."/>
            <person name="Pallen M.J."/>
        </authorList>
    </citation>
    <scope>NUCLEOTIDE SEQUENCE</scope>
    <source>
        <strain evidence="3">CHK190-19873</strain>
    </source>
</reference>
<evidence type="ECO:0000256" key="1">
    <source>
        <dbReference type="SAM" id="MobiDB-lite"/>
    </source>
</evidence>
<feature type="region of interest" description="Disordered" evidence="1">
    <location>
        <begin position="381"/>
        <end position="409"/>
    </location>
</feature>
<keyword evidence="2" id="KW-0812">Transmembrane</keyword>
<evidence type="ECO:0000313" key="4">
    <source>
        <dbReference type="Proteomes" id="UP000823935"/>
    </source>
</evidence>
<comment type="caution">
    <text evidence="3">The sequence shown here is derived from an EMBL/GenBank/DDBJ whole genome shotgun (WGS) entry which is preliminary data.</text>
</comment>
<accession>A0A9D1JK60</accession>
<gene>
    <name evidence="3" type="ORF">IAB44_09165</name>
</gene>
<feature type="transmembrane region" description="Helical" evidence="2">
    <location>
        <begin position="66"/>
        <end position="86"/>
    </location>
</feature>
<dbReference type="AlphaFoldDB" id="A0A9D1JK60"/>
<evidence type="ECO:0000256" key="2">
    <source>
        <dbReference type="SAM" id="Phobius"/>
    </source>
</evidence>
<dbReference type="Proteomes" id="UP000823935">
    <property type="component" value="Unassembled WGS sequence"/>
</dbReference>
<feature type="transmembrane region" description="Helical" evidence="2">
    <location>
        <begin position="92"/>
        <end position="112"/>
    </location>
</feature>
<keyword evidence="2" id="KW-1133">Transmembrane helix</keyword>
<sequence length="444" mass="49335">MDKKEKLFMAALGWLHDGLLFGCLFLIPAAVPGQGRTAGILTGSGLLLGLMSAVSWLCVRKLRSGVLYGAAAALFSGAAALLAFFLGSGYGIVWQTALPAAVLLFSLMLFGMRATDKIRKNRAARELREMPGVIPDGQKGGLAEILDEPAPPHLLLFGAVYLWAVTQDASEVWNRVFILLLADLFVCLIWGYLDRMENFIQTHRHVARLPVRAMKRTGLGILGFLAVCLALLVLPAALYGKEPLADIELPKSEFTIQMETEEMEMPVGNDPISMQELLGEGAKNKEMPRWLENTLTVLAFGICAAAAVLVLRLLYRTCKDALRSFGEEGREEITFLGEEPEKEESFWKQRSRKRQEQKSPDGQIRRLYRQEIRRGLRKRGEKGKILSGAETPRQAEEKAGLSGNAGQEEAYLEQLHEGYERARYQGGCAKEEAQKLLEASRQRR</sequence>
<feature type="transmembrane region" description="Helical" evidence="2">
    <location>
        <begin position="7"/>
        <end position="31"/>
    </location>
</feature>
<feature type="transmembrane region" description="Helical" evidence="2">
    <location>
        <begin position="218"/>
        <end position="239"/>
    </location>
</feature>
<name>A0A9D1JK60_9FIRM</name>
<dbReference type="EMBL" id="DVIQ01000052">
    <property type="protein sequence ID" value="HIS31697.1"/>
    <property type="molecule type" value="Genomic_DNA"/>
</dbReference>